<dbReference type="RefSeq" id="NP_001236223.2">
    <property type="nucleotide sequence ID" value="NM_001249294.2"/>
</dbReference>
<keyword evidence="5 10" id="KW-0805">Transcription regulation</keyword>
<evidence type="ECO:0000256" key="5">
    <source>
        <dbReference type="ARBA" id="ARBA00023015"/>
    </source>
</evidence>
<dbReference type="InterPro" id="IPR003311">
    <property type="entry name" value="AUX_IAA"/>
</dbReference>
<dbReference type="GeneID" id="100527448"/>
<evidence type="ECO:0000256" key="1">
    <source>
        <dbReference type="ARBA" id="ARBA00004123"/>
    </source>
</evidence>
<comment type="function">
    <text evidence="9">Aux/IAA proteins are short-lived transcriptional factors that function as repressors of early auxin response genes at low auxin concentrations. Repression is thought to result from the interaction with auxin response factors (ARFs), proteins that bind to the auxin-responsive promoter element (AuxRE). Formation of heterodimers with ARF proteins may alter their ability to modulate early auxin response genes expression.</text>
</comment>
<evidence type="ECO:0000256" key="10">
    <source>
        <dbReference type="RuleBase" id="RU004549"/>
    </source>
</evidence>
<feature type="domain" description="PB1" evidence="12">
    <location>
        <begin position="170"/>
        <end position="257"/>
    </location>
</feature>
<evidence type="ECO:0000256" key="11">
    <source>
        <dbReference type="SAM" id="MobiDB-lite"/>
    </source>
</evidence>
<dbReference type="ExpressionAtlas" id="C6T4D0">
    <property type="expression patterns" value="baseline and differential"/>
</dbReference>
<keyword evidence="7 10" id="KW-0539">Nucleus</keyword>
<keyword evidence="6 10" id="KW-0804">Transcription</keyword>
<feature type="region of interest" description="Disordered" evidence="11">
    <location>
        <begin position="74"/>
        <end position="112"/>
    </location>
</feature>
<dbReference type="AlphaFoldDB" id="C6T4D0"/>
<evidence type="ECO:0000313" key="13">
    <source>
        <dbReference type="EMBL" id="ACU16540.1"/>
    </source>
</evidence>
<feature type="compositionally biased region" description="Low complexity" evidence="11">
    <location>
        <begin position="80"/>
        <end position="111"/>
    </location>
</feature>
<evidence type="ECO:0000256" key="2">
    <source>
        <dbReference type="ARBA" id="ARBA00006728"/>
    </source>
</evidence>
<dbReference type="SUPFAM" id="SSF54277">
    <property type="entry name" value="CAD &amp; PB1 domains"/>
    <property type="match status" value="1"/>
</dbReference>
<sequence length="257" mass="28749">MSPTLMANQNQRECAECLTWLCFLLITLSLSFFLFCFKVASVVCIYKEPKVAAFLFSLDQFHSLEDMGTLEQIDAPQTQSSSSSSSSIDSNNNPSRTRTPPSSSPSSSLCRNRTDLSTDLRLGLSISPSSQSESPFNSTRREESFDWPSIKSILRSTLVGKQSYLSQRPSLFVKVYMEGIPIGRKLNLMAHYGYDGLVKTLGHMFRTNILCPNSQPLNSGNFHVLTYEDQERGLDDGWRCAVGDVLEQCEEAEDHKS</sequence>
<dbReference type="Pfam" id="PF02309">
    <property type="entry name" value="AUX_IAA"/>
    <property type="match status" value="1"/>
</dbReference>
<evidence type="ECO:0000256" key="3">
    <source>
        <dbReference type="ARBA" id="ARBA00011726"/>
    </source>
</evidence>
<dbReference type="Gene3D" id="3.10.20.90">
    <property type="entry name" value="Phosphatidylinositol 3-kinase Catalytic Subunit, Chain A, domain 1"/>
    <property type="match status" value="1"/>
</dbReference>
<dbReference type="PANTHER" id="PTHR31734:SF94">
    <property type="entry name" value="AUXIN-RESPONSIVE PROTEIN IAA30"/>
    <property type="match status" value="1"/>
</dbReference>
<comment type="subunit">
    <text evidence="3 10">Homodimers and heterodimers.</text>
</comment>
<comment type="similarity">
    <text evidence="2 10">Belongs to the Aux/IAA family.</text>
</comment>
<dbReference type="EMBL" id="BT092291">
    <property type="protein sequence ID" value="ACU16540.1"/>
    <property type="molecule type" value="mRNA"/>
</dbReference>
<dbReference type="GO" id="GO:0005634">
    <property type="term" value="C:nucleus"/>
    <property type="evidence" value="ECO:0007669"/>
    <property type="project" value="UniProtKB-SubCell"/>
</dbReference>
<evidence type="ECO:0000259" key="12">
    <source>
        <dbReference type="PROSITE" id="PS51745"/>
    </source>
</evidence>
<dbReference type="OrthoDB" id="652411at2759"/>
<keyword evidence="8 10" id="KW-0927">Auxin signaling pathway</keyword>
<proteinExistence type="evidence at transcript level"/>
<reference evidence="13" key="1">
    <citation type="submission" date="2009-08" db="EMBL/GenBank/DDBJ databases">
        <authorList>
            <person name="Cheung F."/>
            <person name="Xiao Y."/>
            <person name="Chan A."/>
            <person name="Moskal W."/>
            <person name="Town C.D."/>
        </authorList>
    </citation>
    <scope>NUCLEOTIDE SEQUENCE</scope>
</reference>
<organism evidence="13">
    <name type="scientific">Glycine max</name>
    <name type="common">Soybean</name>
    <name type="synonym">Glycine hispida</name>
    <dbReference type="NCBI Taxonomy" id="3847"/>
    <lineage>
        <taxon>Eukaryota</taxon>
        <taxon>Viridiplantae</taxon>
        <taxon>Streptophyta</taxon>
        <taxon>Embryophyta</taxon>
        <taxon>Tracheophyta</taxon>
        <taxon>Spermatophyta</taxon>
        <taxon>Magnoliopsida</taxon>
        <taxon>eudicotyledons</taxon>
        <taxon>Gunneridae</taxon>
        <taxon>Pentapetalae</taxon>
        <taxon>rosids</taxon>
        <taxon>fabids</taxon>
        <taxon>Fabales</taxon>
        <taxon>Fabaceae</taxon>
        <taxon>Papilionoideae</taxon>
        <taxon>50 kb inversion clade</taxon>
        <taxon>NPAAA clade</taxon>
        <taxon>indigoferoid/millettioid clade</taxon>
        <taxon>Phaseoleae</taxon>
        <taxon>Glycine</taxon>
        <taxon>Glycine subgen. Soja</taxon>
    </lineage>
</organism>
<dbReference type="PROSITE" id="PS51745">
    <property type="entry name" value="PB1"/>
    <property type="match status" value="1"/>
</dbReference>
<name>C6T4D0_SOYBN</name>
<evidence type="ECO:0000256" key="9">
    <source>
        <dbReference type="ARBA" id="ARBA00025283"/>
    </source>
</evidence>
<dbReference type="InterPro" id="IPR033389">
    <property type="entry name" value="AUX/IAA_dom"/>
</dbReference>
<dbReference type="GO" id="GO:0006355">
    <property type="term" value="P:regulation of DNA-templated transcription"/>
    <property type="evidence" value="ECO:0007669"/>
    <property type="project" value="InterPro"/>
</dbReference>
<evidence type="ECO:0000256" key="8">
    <source>
        <dbReference type="ARBA" id="ARBA00023294"/>
    </source>
</evidence>
<evidence type="ECO:0000256" key="6">
    <source>
        <dbReference type="ARBA" id="ARBA00023163"/>
    </source>
</evidence>
<keyword evidence="4 10" id="KW-0678">Repressor</keyword>
<evidence type="ECO:0000256" key="4">
    <source>
        <dbReference type="ARBA" id="ARBA00022491"/>
    </source>
</evidence>
<dbReference type="KEGG" id="gmx:100527448"/>
<protein>
    <recommendedName>
        <fullName evidence="10">Auxin-induced protein</fullName>
    </recommendedName>
</protein>
<dbReference type="GO" id="GO:0009734">
    <property type="term" value="P:auxin-activated signaling pathway"/>
    <property type="evidence" value="ECO:0007669"/>
    <property type="project" value="UniProtKB-UniRule"/>
</dbReference>
<accession>C6T4D0</accession>
<evidence type="ECO:0000256" key="7">
    <source>
        <dbReference type="ARBA" id="ARBA00023242"/>
    </source>
</evidence>
<dbReference type="InterPro" id="IPR053793">
    <property type="entry name" value="PB1-like"/>
</dbReference>
<comment type="subcellular location">
    <subcellularLocation>
        <location evidence="1 10">Nucleus</location>
    </subcellularLocation>
</comment>
<dbReference type="PANTHER" id="PTHR31734">
    <property type="entry name" value="AUXIN-RESPONSIVE PROTEIN IAA17"/>
    <property type="match status" value="1"/>
</dbReference>